<dbReference type="GO" id="GO:0000156">
    <property type="term" value="F:phosphorelay response regulator activity"/>
    <property type="evidence" value="ECO:0007669"/>
    <property type="project" value="UniProtKB-ARBA"/>
</dbReference>
<feature type="region of interest" description="Disordered" evidence="4">
    <location>
        <begin position="1012"/>
        <end position="1046"/>
    </location>
</feature>
<dbReference type="Gene3D" id="3.40.50.2300">
    <property type="match status" value="1"/>
</dbReference>
<feature type="region of interest" description="Disordered" evidence="4">
    <location>
        <begin position="832"/>
        <end position="932"/>
    </location>
</feature>
<feature type="region of interest" description="Disordered" evidence="4">
    <location>
        <begin position="665"/>
        <end position="742"/>
    </location>
</feature>
<dbReference type="SUPFAM" id="SSF52172">
    <property type="entry name" value="CheY-like"/>
    <property type="match status" value="1"/>
</dbReference>
<feature type="compositionally biased region" description="Polar residues" evidence="4">
    <location>
        <begin position="1219"/>
        <end position="1237"/>
    </location>
</feature>
<dbReference type="Pfam" id="PF00072">
    <property type="entry name" value="Response_reg"/>
    <property type="match status" value="1"/>
</dbReference>
<evidence type="ECO:0000313" key="6">
    <source>
        <dbReference type="EMBL" id="KIK07651.1"/>
    </source>
</evidence>
<gene>
    <name evidence="6" type="ORF">K443DRAFT_673231</name>
</gene>
<feature type="region of interest" description="Disordered" evidence="4">
    <location>
        <begin position="757"/>
        <end position="802"/>
    </location>
</feature>
<evidence type="ECO:0000256" key="2">
    <source>
        <dbReference type="ARBA" id="ARBA00023012"/>
    </source>
</evidence>
<feature type="compositionally biased region" description="Polar residues" evidence="4">
    <location>
        <begin position="86"/>
        <end position="97"/>
    </location>
</feature>
<feature type="region of interest" description="Disordered" evidence="4">
    <location>
        <begin position="34"/>
        <end position="139"/>
    </location>
</feature>
<feature type="compositionally biased region" description="Low complexity" evidence="4">
    <location>
        <begin position="1238"/>
        <end position="1249"/>
    </location>
</feature>
<dbReference type="CDD" id="cd17546">
    <property type="entry name" value="REC_hyHK_CKI1_RcsC-like"/>
    <property type="match status" value="1"/>
</dbReference>
<organism evidence="6 7">
    <name type="scientific">Laccaria amethystina LaAM-08-1</name>
    <dbReference type="NCBI Taxonomy" id="1095629"/>
    <lineage>
        <taxon>Eukaryota</taxon>
        <taxon>Fungi</taxon>
        <taxon>Dikarya</taxon>
        <taxon>Basidiomycota</taxon>
        <taxon>Agaricomycotina</taxon>
        <taxon>Agaricomycetes</taxon>
        <taxon>Agaricomycetidae</taxon>
        <taxon>Agaricales</taxon>
        <taxon>Agaricineae</taxon>
        <taxon>Hydnangiaceae</taxon>
        <taxon>Laccaria</taxon>
    </lineage>
</organism>
<feature type="compositionally biased region" description="Polar residues" evidence="4">
    <location>
        <begin position="1012"/>
        <end position="1023"/>
    </location>
</feature>
<dbReference type="PANTHER" id="PTHR45339">
    <property type="entry name" value="HYBRID SIGNAL TRANSDUCTION HISTIDINE KINASE J"/>
    <property type="match status" value="1"/>
</dbReference>
<feature type="region of interest" description="Disordered" evidence="4">
    <location>
        <begin position="558"/>
        <end position="583"/>
    </location>
</feature>
<keyword evidence="1 3" id="KW-0597">Phosphoprotein</keyword>
<proteinExistence type="predicted"/>
<dbReference type="PANTHER" id="PTHR45339:SF1">
    <property type="entry name" value="HYBRID SIGNAL TRANSDUCTION HISTIDINE KINASE J"/>
    <property type="match status" value="1"/>
</dbReference>
<keyword evidence="2" id="KW-0902">Two-component regulatory system</keyword>
<evidence type="ECO:0000259" key="5">
    <source>
        <dbReference type="PROSITE" id="PS50110"/>
    </source>
</evidence>
<feature type="compositionally biased region" description="Low complexity" evidence="4">
    <location>
        <begin position="690"/>
        <end position="708"/>
    </location>
</feature>
<feature type="region of interest" description="Disordered" evidence="4">
    <location>
        <begin position="1213"/>
        <end position="1281"/>
    </location>
</feature>
<dbReference type="EMBL" id="KN838546">
    <property type="protein sequence ID" value="KIK07651.1"/>
    <property type="molecule type" value="Genomic_DNA"/>
</dbReference>
<dbReference type="FunFam" id="3.40.50.2300:FF:000146">
    <property type="entry name" value="Putative two-component response regulator SSK1p"/>
    <property type="match status" value="1"/>
</dbReference>
<feature type="domain" description="Response regulatory" evidence="5">
    <location>
        <begin position="937"/>
        <end position="1095"/>
    </location>
</feature>
<dbReference type="STRING" id="1095629.A0A0C9XRL4"/>
<feature type="compositionally biased region" description="Basic residues" evidence="4">
    <location>
        <begin position="566"/>
        <end position="581"/>
    </location>
</feature>
<feature type="compositionally biased region" description="Low complexity" evidence="4">
    <location>
        <begin position="1027"/>
        <end position="1043"/>
    </location>
</feature>
<keyword evidence="7" id="KW-1185">Reference proteome</keyword>
<evidence type="ECO:0000256" key="1">
    <source>
        <dbReference type="ARBA" id="ARBA00022553"/>
    </source>
</evidence>
<protein>
    <recommendedName>
        <fullName evidence="5">Response regulatory domain-containing protein</fullName>
    </recommendedName>
</protein>
<dbReference type="SMART" id="SM00448">
    <property type="entry name" value="REC"/>
    <property type="match status" value="1"/>
</dbReference>
<feature type="compositionally biased region" description="Polar residues" evidence="4">
    <location>
        <begin position="670"/>
        <end position="689"/>
    </location>
</feature>
<reference evidence="7" key="2">
    <citation type="submission" date="2015-01" db="EMBL/GenBank/DDBJ databases">
        <title>Evolutionary Origins and Diversification of the Mycorrhizal Mutualists.</title>
        <authorList>
            <consortium name="DOE Joint Genome Institute"/>
            <consortium name="Mycorrhizal Genomics Consortium"/>
            <person name="Kohler A."/>
            <person name="Kuo A."/>
            <person name="Nagy L.G."/>
            <person name="Floudas D."/>
            <person name="Copeland A."/>
            <person name="Barry K.W."/>
            <person name="Cichocki N."/>
            <person name="Veneault-Fourrey C."/>
            <person name="LaButti K."/>
            <person name="Lindquist E.A."/>
            <person name="Lipzen A."/>
            <person name="Lundell T."/>
            <person name="Morin E."/>
            <person name="Murat C."/>
            <person name="Riley R."/>
            <person name="Ohm R."/>
            <person name="Sun H."/>
            <person name="Tunlid A."/>
            <person name="Henrissat B."/>
            <person name="Grigoriev I.V."/>
            <person name="Hibbett D.S."/>
            <person name="Martin F."/>
        </authorList>
    </citation>
    <scope>NUCLEOTIDE SEQUENCE [LARGE SCALE GENOMIC DNA]</scope>
    <source>
        <strain evidence="7">LaAM-08-1</strain>
    </source>
</reference>
<feature type="modified residue" description="4-aspartylphosphate" evidence="3">
    <location>
        <position position="986"/>
    </location>
</feature>
<feature type="compositionally biased region" description="Basic and acidic residues" evidence="4">
    <location>
        <begin position="716"/>
        <end position="728"/>
    </location>
</feature>
<dbReference type="HOGENOM" id="CLU_004854_0_0_1"/>
<accession>A0A0C9XRL4</accession>
<feature type="compositionally biased region" description="Basic and acidic residues" evidence="4">
    <location>
        <begin position="71"/>
        <end position="82"/>
    </location>
</feature>
<feature type="compositionally biased region" description="Polar residues" evidence="4">
    <location>
        <begin position="106"/>
        <end position="122"/>
    </location>
</feature>
<reference evidence="6 7" key="1">
    <citation type="submission" date="2014-04" db="EMBL/GenBank/DDBJ databases">
        <authorList>
            <consortium name="DOE Joint Genome Institute"/>
            <person name="Kuo A."/>
            <person name="Kohler A."/>
            <person name="Nagy L.G."/>
            <person name="Floudas D."/>
            <person name="Copeland A."/>
            <person name="Barry K.W."/>
            <person name="Cichocki N."/>
            <person name="Veneault-Fourrey C."/>
            <person name="LaButti K."/>
            <person name="Lindquist E.A."/>
            <person name="Lipzen A."/>
            <person name="Lundell T."/>
            <person name="Morin E."/>
            <person name="Murat C."/>
            <person name="Sun H."/>
            <person name="Tunlid A."/>
            <person name="Henrissat B."/>
            <person name="Grigoriev I.V."/>
            <person name="Hibbett D.S."/>
            <person name="Martin F."/>
            <person name="Nordberg H.P."/>
            <person name="Cantor M.N."/>
            <person name="Hua S.X."/>
        </authorList>
    </citation>
    <scope>NUCLEOTIDE SEQUENCE [LARGE SCALE GENOMIC DNA]</scope>
    <source>
        <strain evidence="6 7">LaAM-08-1</strain>
    </source>
</reference>
<feature type="compositionally biased region" description="Polar residues" evidence="4">
    <location>
        <begin position="848"/>
        <end position="863"/>
    </location>
</feature>
<feature type="compositionally biased region" description="Polar residues" evidence="4">
    <location>
        <begin position="832"/>
        <end position="841"/>
    </location>
</feature>
<feature type="compositionally biased region" description="Low complexity" evidence="4">
    <location>
        <begin position="52"/>
        <end position="66"/>
    </location>
</feature>
<evidence type="ECO:0000256" key="3">
    <source>
        <dbReference type="PROSITE-ProRule" id="PRU00169"/>
    </source>
</evidence>
<dbReference type="PROSITE" id="PS50110">
    <property type="entry name" value="RESPONSE_REGULATORY"/>
    <property type="match status" value="1"/>
</dbReference>
<name>A0A0C9XRL4_9AGAR</name>
<dbReference type="OrthoDB" id="21225at2759"/>
<feature type="compositionally biased region" description="Low complexity" evidence="4">
    <location>
        <begin position="864"/>
        <end position="878"/>
    </location>
</feature>
<sequence length="1281" mass="137073">MSAPRLPAMHLSSTDGMQEFVALDLPSSSKFSVSYASTSRQNLMASNHERSSSFSSSEGEMLSSEGELLEGDDHGDACRTKEYAASPSSCGSDLPTTQDDDLLKRSSLSRGYSTPLPSQLAQLQHPHRPGPSLPVRSDSYFSSAQSAQVHELSVELADASQMIIQTMLQISPPQVLDPTREQLSACSLSVPTSSVSAIFTAMKNINYISANMSAFCREPLSLRAAEKAPARLSPPILNEFDIGETLQCVGDVLSGAAAEAGVDLVIYHGDVGLKHIYVFCDESAISYALCHIVRQVLHTAQRGDSIELGLLVNTHPEPLNVVSLDDEQLRDLPIMAGSPLQFTIRISHKYGSSELEQGASGSNTSESPIRPKASFSAELLHQILDQINGTLEPDLSTPESLASERTCDLRFTLQSVASPPRTPIQEFGTEGGGSPEPSIELLTTFVESLKGKKATLYASSKRSFAQHLTSYLTAWGMDVSHVSPDGNVDGVTDSPISSPPAKTRMPQVYPANAEGTLGSSVPFNAEAAQPLTESPLFILIDDNIDILKERLQALRIEQNQPSSYRNPRKRPSLAANHRPRSSPHLARLLGQNTTLRQPAPAIIMMFASLSKYKLLKDVMQSIMTSYAASSIPLPEVMIIPKPAGPRRCLTALHTAVTKPTVDSSFIPIATSPTSPGINTRTSFFSSRHNSVSTNPPASPSSSSSTTKSRPVGSRSNSDRSTKSTKDILEQPPNLPPSPLALPDNVEYFSAAAQKLGTSPSSGLVIQSPDGQPAGIYFHPRNKSSRNPSSQSMERDKGQLGVPLPRKASASRLTPNSFGEAVVSFSSLHAATMSPKTTSSESGKGGLPQSISSPNIQTSGREQTPSSSMPSLASSILAPVPRRPSESNRNLSPPPQSPHSEGTPSRRSHNKRPSPQDKDSYNKKGKAPADGNIVPPISVLIVDDNPINQTILSTFMKKKKITYQLASNGQEAVEKWRTGQFHLILMDIQMPVMDGIQATKEIRRLEKSNAASGYLTNLTPSTETEGQRTPSESSTSATSSESRPPASPYRSSVIIVALTASSLQSDRVAALAAGCNDFLTKPVSLLWLNNKIIEWGSIKALQMWADVRPDAMRSMNTGQAVQARNVAERLNIPKGRATPSPSRLQENAAALALASPAGSSIIPSFAPGGLSGSGTNNSTPTCPANESFRACFDSPVETSLTDLSKVQPFTRRFSDIADHTPTQSSVKTDVTHGSSSDSLTPTATLPGTLPNDGEEIRENGHAGALRPRPPDRDTSVHKVPLP</sequence>
<dbReference type="Proteomes" id="UP000054477">
    <property type="component" value="Unassembled WGS sequence"/>
</dbReference>
<evidence type="ECO:0000256" key="4">
    <source>
        <dbReference type="SAM" id="MobiDB-lite"/>
    </source>
</evidence>
<evidence type="ECO:0000313" key="7">
    <source>
        <dbReference type="Proteomes" id="UP000054477"/>
    </source>
</evidence>
<dbReference type="InterPro" id="IPR001789">
    <property type="entry name" value="Sig_transdc_resp-reg_receiver"/>
</dbReference>
<dbReference type="InterPro" id="IPR011006">
    <property type="entry name" value="CheY-like_superfamily"/>
</dbReference>
<feature type="compositionally biased region" description="Polar residues" evidence="4">
    <location>
        <begin position="34"/>
        <end position="45"/>
    </location>
</feature>